<keyword evidence="10" id="KW-0675">Receptor</keyword>
<evidence type="ECO:0000256" key="4">
    <source>
        <dbReference type="ARBA" id="ARBA00022606"/>
    </source>
</evidence>
<feature type="transmembrane region" description="Helical" evidence="12">
    <location>
        <begin position="60"/>
        <end position="85"/>
    </location>
</feature>
<dbReference type="GO" id="GO:0005783">
    <property type="term" value="C:endoplasmic reticulum"/>
    <property type="evidence" value="ECO:0007669"/>
    <property type="project" value="TreeGrafter"/>
</dbReference>
<dbReference type="InterPro" id="IPR001425">
    <property type="entry name" value="Arc/bac/fun_rhodopsins"/>
</dbReference>
<keyword evidence="5 12" id="KW-0812">Transmembrane</keyword>
<dbReference type="EMBL" id="QZAJ01000168">
    <property type="protein sequence ID" value="THW15257.1"/>
    <property type="molecule type" value="Genomic_DNA"/>
</dbReference>
<dbReference type="Proteomes" id="UP000308014">
    <property type="component" value="Unassembled WGS sequence"/>
</dbReference>
<evidence type="ECO:0000313" key="13">
    <source>
        <dbReference type="EMBL" id="THW15257.1"/>
    </source>
</evidence>
<evidence type="ECO:0000256" key="1">
    <source>
        <dbReference type="ARBA" id="ARBA00004141"/>
    </source>
</evidence>
<evidence type="ECO:0000313" key="14">
    <source>
        <dbReference type="Proteomes" id="UP000308014"/>
    </source>
</evidence>
<keyword evidence="3" id="KW-0600">Photoreceptor protein</keyword>
<keyword evidence="9 12" id="KW-0472">Membrane</keyword>
<organism evidence="13 14">
    <name type="scientific">Aureobasidium pullulans</name>
    <name type="common">Black yeast</name>
    <name type="synonym">Pullularia pullulans</name>
    <dbReference type="NCBI Taxonomy" id="5580"/>
    <lineage>
        <taxon>Eukaryota</taxon>
        <taxon>Fungi</taxon>
        <taxon>Dikarya</taxon>
        <taxon>Ascomycota</taxon>
        <taxon>Pezizomycotina</taxon>
        <taxon>Dothideomycetes</taxon>
        <taxon>Dothideomycetidae</taxon>
        <taxon>Dothideales</taxon>
        <taxon>Saccotheciaceae</taxon>
        <taxon>Aureobasidium</taxon>
    </lineage>
</organism>
<dbReference type="GO" id="GO:0009881">
    <property type="term" value="F:photoreceptor activity"/>
    <property type="evidence" value="ECO:0007669"/>
    <property type="project" value="UniProtKB-KW"/>
</dbReference>
<evidence type="ECO:0000256" key="12">
    <source>
        <dbReference type="SAM" id="Phobius"/>
    </source>
</evidence>
<gene>
    <name evidence="13" type="ORF">D6D24_05059</name>
</gene>
<keyword evidence="8" id="KW-0157">Chromophore</keyword>
<dbReference type="PANTHER" id="PTHR28286">
    <property type="match status" value="1"/>
</dbReference>
<feature type="compositionally biased region" description="Polar residues" evidence="11">
    <location>
        <begin position="118"/>
        <end position="128"/>
    </location>
</feature>
<reference evidence="13 14" key="1">
    <citation type="submission" date="2018-10" db="EMBL/GenBank/DDBJ databases">
        <title>Fifty Aureobasidium pullulans genomes reveal a recombining polyextremotolerant generalist.</title>
        <authorList>
            <person name="Gostincar C."/>
            <person name="Turk M."/>
            <person name="Zajc J."/>
            <person name="Gunde-Cimerman N."/>
        </authorList>
    </citation>
    <scope>NUCLEOTIDE SEQUENCE [LARGE SCALE GENOMIC DNA]</scope>
    <source>
        <strain evidence="13 14">EXF-11318</strain>
    </source>
</reference>
<sequence length="128" mass="13985">MFAIFWNLAIEGRKHAKHLGSDIARTYTICGCLTLFIWLCYPICWGVSEGANVIPPDSEAVFYGVLDFLAKPVFSIALIIGHWNINPGRMGLKLRDYDEDPDYFGPKNGAEAAKERSNGSSSGVDGGA</sequence>
<dbReference type="PANTHER" id="PTHR28286:SF1">
    <property type="entry name" value="30 KDA HEAT SHOCK PROTEIN-RELATED"/>
    <property type="match status" value="1"/>
</dbReference>
<dbReference type="GO" id="GO:0005886">
    <property type="term" value="C:plasma membrane"/>
    <property type="evidence" value="ECO:0007669"/>
    <property type="project" value="TreeGrafter"/>
</dbReference>
<evidence type="ECO:0000256" key="6">
    <source>
        <dbReference type="ARBA" id="ARBA00022925"/>
    </source>
</evidence>
<dbReference type="GO" id="GO:0007602">
    <property type="term" value="P:phototransduction"/>
    <property type="evidence" value="ECO:0007669"/>
    <property type="project" value="UniProtKB-KW"/>
</dbReference>
<comment type="caution">
    <text evidence="13">The sequence shown here is derived from an EMBL/GenBank/DDBJ whole genome shotgun (WGS) entry which is preliminary data.</text>
</comment>
<accession>A0A4S8VSG0</accession>
<keyword evidence="6" id="KW-0681">Retinal protein</keyword>
<dbReference type="GO" id="GO:0005216">
    <property type="term" value="F:monoatomic ion channel activity"/>
    <property type="evidence" value="ECO:0007669"/>
    <property type="project" value="InterPro"/>
</dbReference>
<evidence type="ECO:0000256" key="5">
    <source>
        <dbReference type="ARBA" id="ARBA00022692"/>
    </source>
</evidence>
<dbReference type="PROSITE" id="PS00327">
    <property type="entry name" value="BACTERIAL_OPSIN_RET"/>
    <property type="match status" value="1"/>
</dbReference>
<dbReference type="SUPFAM" id="SSF81321">
    <property type="entry name" value="Family A G protein-coupled receptor-like"/>
    <property type="match status" value="1"/>
</dbReference>
<evidence type="ECO:0000256" key="11">
    <source>
        <dbReference type="SAM" id="MobiDB-lite"/>
    </source>
</evidence>
<evidence type="ECO:0000256" key="3">
    <source>
        <dbReference type="ARBA" id="ARBA00022543"/>
    </source>
</evidence>
<keyword evidence="4" id="KW-0716">Sensory transduction</keyword>
<evidence type="ECO:0000256" key="8">
    <source>
        <dbReference type="ARBA" id="ARBA00022991"/>
    </source>
</evidence>
<proteinExistence type="inferred from homology"/>
<dbReference type="AlphaFoldDB" id="A0A4S8VSG0"/>
<name>A0A4S8VSG0_AURPU</name>
<evidence type="ECO:0000256" key="7">
    <source>
        <dbReference type="ARBA" id="ARBA00022989"/>
    </source>
</evidence>
<keyword evidence="7 12" id="KW-1133">Transmembrane helix</keyword>
<evidence type="ECO:0000256" key="2">
    <source>
        <dbReference type="ARBA" id="ARBA00008130"/>
    </source>
</evidence>
<feature type="transmembrane region" description="Helical" evidence="12">
    <location>
        <begin position="27"/>
        <end position="48"/>
    </location>
</feature>
<feature type="region of interest" description="Disordered" evidence="11">
    <location>
        <begin position="105"/>
        <end position="128"/>
    </location>
</feature>
<dbReference type="Pfam" id="PF01036">
    <property type="entry name" value="Bac_rhodopsin"/>
    <property type="match status" value="1"/>
</dbReference>
<comment type="similarity">
    <text evidence="2">Belongs to the archaeal/bacterial/fungal opsin family.</text>
</comment>
<dbReference type="InterPro" id="IPR018229">
    <property type="entry name" value="Rhodopsin_retinal_BS"/>
</dbReference>
<protein>
    <submittedName>
        <fullName evidence="13">Bacteriorhodopsin</fullName>
    </submittedName>
</protein>
<dbReference type="Gene3D" id="1.20.1070.10">
    <property type="entry name" value="Rhodopsin 7-helix transmembrane proteins"/>
    <property type="match status" value="1"/>
</dbReference>
<evidence type="ECO:0000256" key="10">
    <source>
        <dbReference type="ARBA" id="ARBA00023170"/>
    </source>
</evidence>
<evidence type="ECO:0000256" key="9">
    <source>
        <dbReference type="ARBA" id="ARBA00023136"/>
    </source>
</evidence>
<comment type="subcellular location">
    <subcellularLocation>
        <location evidence="1">Membrane</location>
        <topology evidence="1">Multi-pass membrane protein</topology>
    </subcellularLocation>
</comment>